<comment type="similarity">
    <text evidence="2 4">Belongs to the cytochrome P450 family.</text>
</comment>
<gene>
    <name evidence="5" type="ORF">KME60_06045</name>
</gene>
<dbReference type="InterPro" id="IPR036396">
    <property type="entry name" value="Cyt_P450_sf"/>
</dbReference>
<dbReference type="PANTHER" id="PTHR24305">
    <property type="entry name" value="CYTOCHROME P450"/>
    <property type="match status" value="1"/>
</dbReference>
<accession>A0A951URM6</accession>
<comment type="caution">
    <text evidence="5">The sequence shown here is derived from an EMBL/GenBank/DDBJ whole genome shotgun (WGS) entry which is preliminary data.</text>
</comment>
<evidence type="ECO:0000256" key="1">
    <source>
        <dbReference type="ARBA" id="ARBA00001971"/>
    </source>
</evidence>
<keyword evidence="3 4" id="KW-0479">Metal-binding</keyword>
<dbReference type="AlphaFoldDB" id="A0A951URM6"/>
<proteinExistence type="inferred from homology"/>
<dbReference type="InterPro" id="IPR017972">
    <property type="entry name" value="Cyt_P450_CS"/>
</dbReference>
<dbReference type="SUPFAM" id="SSF48264">
    <property type="entry name" value="Cytochrome P450"/>
    <property type="match status" value="1"/>
</dbReference>
<dbReference type="InterPro" id="IPR050121">
    <property type="entry name" value="Cytochrome_P450_monoxygenase"/>
</dbReference>
<name>A0A951URM6_9CYAN</name>
<dbReference type="PRINTS" id="PR00385">
    <property type="entry name" value="P450"/>
</dbReference>
<keyword evidence="3 4" id="KW-0349">Heme</keyword>
<evidence type="ECO:0000313" key="6">
    <source>
        <dbReference type="Proteomes" id="UP000729701"/>
    </source>
</evidence>
<dbReference type="GO" id="GO:0020037">
    <property type="term" value="F:heme binding"/>
    <property type="evidence" value="ECO:0007669"/>
    <property type="project" value="InterPro"/>
</dbReference>
<protein>
    <submittedName>
        <fullName evidence="5">Cytochrome P450</fullName>
    </submittedName>
</protein>
<dbReference type="Pfam" id="PF00067">
    <property type="entry name" value="p450"/>
    <property type="match status" value="1"/>
</dbReference>
<dbReference type="CDD" id="cd11053">
    <property type="entry name" value="CYP110-like"/>
    <property type="match status" value="1"/>
</dbReference>
<organism evidence="5 6">
    <name type="scientific">Cyanomargarita calcarea GSE-NOS-MK-12-04C</name>
    <dbReference type="NCBI Taxonomy" id="2839659"/>
    <lineage>
        <taxon>Bacteria</taxon>
        <taxon>Bacillati</taxon>
        <taxon>Cyanobacteriota</taxon>
        <taxon>Cyanophyceae</taxon>
        <taxon>Nostocales</taxon>
        <taxon>Cyanomargaritaceae</taxon>
        <taxon>Cyanomargarita</taxon>
    </lineage>
</organism>
<evidence type="ECO:0000256" key="2">
    <source>
        <dbReference type="ARBA" id="ARBA00010617"/>
    </source>
</evidence>
<dbReference type="EMBL" id="JAHHGZ010000005">
    <property type="protein sequence ID" value="MBW4667004.1"/>
    <property type="molecule type" value="Genomic_DNA"/>
</dbReference>
<reference evidence="5" key="2">
    <citation type="journal article" date="2022" name="Microbiol. Resour. Announc.">
        <title>Metagenome Sequencing to Explore Phylogenomics of Terrestrial Cyanobacteria.</title>
        <authorList>
            <person name="Ward R.D."/>
            <person name="Stajich J.E."/>
            <person name="Johansen J.R."/>
            <person name="Huntemann M."/>
            <person name="Clum A."/>
            <person name="Foster B."/>
            <person name="Foster B."/>
            <person name="Roux S."/>
            <person name="Palaniappan K."/>
            <person name="Varghese N."/>
            <person name="Mukherjee S."/>
            <person name="Reddy T.B.K."/>
            <person name="Daum C."/>
            <person name="Copeland A."/>
            <person name="Chen I.A."/>
            <person name="Ivanova N.N."/>
            <person name="Kyrpides N.C."/>
            <person name="Shapiro N."/>
            <person name="Eloe-Fadrosh E.A."/>
            <person name="Pietrasiak N."/>
        </authorList>
    </citation>
    <scope>NUCLEOTIDE SEQUENCE</scope>
    <source>
        <strain evidence="5">GSE-NOS-MK-12-04C</strain>
    </source>
</reference>
<dbReference type="InterPro" id="IPR002401">
    <property type="entry name" value="Cyt_P450_E_grp-I"/>
</dbReference>
<dbReference type="PROSITE" id="PS00086">
    <property type="entry name" value="CYTOCHROME_P450"/>
    <property type="match status" value="1"/>
</dbReference>
<dbReference type="Gene3D" id="1.10.630.10">
    <property type="entry name" value="Cytochrome P450"/>
    <property type="match status" value="1"/>
</dbReference>
<reference evidence="5" key="1">
    <citation type="submission" date="2021-05" db="EMBL/GenBank/DDBJ databases">
        <authorList>
            <person name="Pietrasiak N."/>
            <person name="Ward R."/>
            <person name="Stajich J.E."/>
            <person name="Kurbessoian T."/>
        </authorList>
    </citation>
    <scope>NUCLEOTIDE SEQUENCE</scope>
    <source>
        <strain evidence="5">GSE-NOS-MK-12-04C</strain>
    </source>
</reference>
<dbReference type="InterPro" id="IPR001128">
    <property type="entry name" value="Cyt_P450"/>
</dbReference>
<evidence type="ECO:0000256" key="4">
    <source>
        <dbReference type="RuleBase" id="RU000461"/>
    </source>
</evidence>
<comment type="cofactor">
    <cofactor evidence="1 3">
        <name>heme</name>
        <dbReference type="ChEBI" id="CHEBI:30413"/>
    </cofactor>
</comment>
<sequence>MKLEKQTPALLQTLQLIANPTQFFDSCAAKYGDTFTMRVLGFNSPPVVFFSHPEAISDCFVVPAIELDFQKATQVFKPLFGERSIVLQEGKLHNRQRQLLMPPFHGDRMKSYGENICQITQEITQNWQVDSVISISQVMPDITLQIILQVVFGINPGTRYEKLKKQLTSLLEDITKPWYSSLFFFPPLQKDFGAWSPWGNYLKRREEIDKLIYAEISERRLEKDDLRTDILSLLMSARDDNGQQMTDKELRDQLVSLLLLGYETTAGVLAWLFYLIHSHSTVKEKLREELDSLGECANPESIVQLPYLTAVCQETLRIHPIALICTPRMVKDKVEIAGDKYTSGTILVPSIYLAHRRAETYSEPDKFQPERFLNQKYTAYEYLPFGGGYRGCIGSAFSMYEMKLVLATILSDFKLELVGDRPVKPVRRGITIVPSGGVPMKVKVRS</sequence>
<dbReference type="PRINTS" id="PR00463">
    <property type="entry name" value="EP450I"/>
</dbReference>
<evidence type="ECO:0000256" key="3">
    <source>
        <dbReference type="PIRSR" id="PIRSR602401-1"/>
    </source>
</evidence>
<dbReference type="Proteomes" id="UP000729701">
    <property type="component" value="Unassembled WGS sequence"/>
</dbReference>
<keyword evidence="3 4" id="KW-0408">Iron</keyword>
<keyword evidence="4" id="KW-0503">Monooxygenase</keyword>
<dbReference type="GO" id="GO:0005506">
    <property type="term" value="F:iron ion binding"/>
    <property type="evidence" value="ECO:0007669"/>
    <property type="project" value="InterPro"/>
</dbReference>
<dbReference type="GO" id="GO:0016705">
    <property type="term" value="F:oxidoreductase activity, acting on paired donors, with incorporation or reduction of molecular oxygen"/>
    <property type="evidence" value="ECO:0007669"/>
    <property type="project" value="InterPro"/>
</dbReference>
<keyword evidence="4" id="KW-0560">Oxidoreductase</keyword>
<dbReference type="PANTHER" id="PTHR24305:SF166">
    <property type="entry name" value="CYTOCHROME P450 12A4, MITOCHONDRIAL-RELATED"/>
    <property type="match status" value="1"/>
</dbReference>
<feature type="binding site" description="axial binding residue" evidence="3">
    <location>
        <position position="392"/>
    </location>
    <ligand>
        <name>heme</name>
        <dbReference type="ChEBI" id="CHEBI:30413"/>
    </ligand>
    <ligandPart>
        <name>Fe</name>
        <dbReference type="ChEBI" id="CHEBI:18248"/>
    </ligandPart>
</feature>
<evidence type="ECO:0000313" key="5">
    <source>
        <dbReference type="EMBL" id="MBW4667004.1"/>
    </source>
</evidence>
<dbReference type="GO" id="GO:0004497">
    <property type="term" value="F:monooxygenase activity"/>
    <property type="evidence" value="ECO:0007669"/>
    <property type="project" value="UniProtKB-KW"/>
</dbReference>